<feature type="region of interest" description="Disordered" evidence="4">
    <location>
        <begin position="317"/>
        <end position="337"/>
    </location>
</feature>
<evidence type="ECO:0000256" key="4">
    <source>
        <dbReference type="SAM" id="MobiDB-lite"/>
    </source>
</evidence>
<accession>A0ABR1FLQ7</accession>
<evidence type="ECO:0000256" key="1">
    <source>
        <dbReference type="ARBA" id="ARBA00022723"/>
    </source>
</evidence>
<dbReference type="InterPro" id="IPR045129">
    <property type="entry name" value="RNF123/RKP/RSPRY1"/>
</dbReference>
<keyword evidence="1" id="KW-0479">Metal-binding</keyword>
<proteinExistence type="predicted"/>
<dbReference type="Pfam" id="PF00622">
    <property type="entry name" value="SPRY"/>
    <property type="match status" value="1"/>
</dbReference>
<dbReference type="Proteomes" id="UP001363151">
    <property type="component" value="Unassembled WGS sequence"/>
</dbReference>
<evidence type="ECO:0000256" key="2">
    <source>
        <dbReference type="ARBA" id="ARBA00022771"/>
    </source>
</evidence>
<comment type="caution">
    <text evidence="6">The sequence shown here is derived from an EMBL/GenBank/DDBJ whole genome shotgun (WGS) entry which is preliminary data.</text>
</comment>
<dbReference type="SUPFAM" id="SSF49899">
    <property type="entry name" value="Concanavalin A-like lectins/glucanases"/>
    <property type="match status" value="1"/>
</dbReference>
<keyword evidence="7" id="KW-1185">Reference proteome</keyword>
<evidence type="ECO:0000259" key="5">
    <source>
        <dbReference type="PROSITE" id="PS50188"/>
    </source>
</evidence>
<name>A0ABR1FLQ7_AURAN</name>
<feature type="domain" description="B30.2/SPRY" evidence="5">
    <location>
        <begin position="1"/>
        <end position="202"/>
    </location>
</feature>
<dbReference type="PROSITE" id="PS50188">
    <property type="entry name" value="B302_SPRY"/>
    <property type="match status" value="1"/>
</dbReference>
<dbReference type="PANTHER" id="PTHR13363">
    <property type="entry name" value="RING FINGER AND SRY DOMAIN-CONTAINING"/>
    <property type="match status" value="1"/>
</dbReference>
<protein>
    <recommendedName>
        <fullName evidence="5">B30.2/SPRY domain-containing protein</fullName>
    </recommendedName>
</protein>
<evidence type="ECO:0000313" key="6">
    <source>
        <dbReference type="EMBL" id="KAK7233102.1"/>
    </source>
</evidence>
<dbReference type="PANTHER" id="PTHR13363:SF5">
    <property type="entry name" value="E3 UBIQUITIN-PROTEIN LIGASE RNF123"/>
    <property type="match status" value="1"/>
</dbReference>
<dbReference type="EMBL" id="JBBJCI010000364">
    <property type="protein sequence ID" value="KAK7233102.1"/>
    <property type="molecule type" value="Genomic_DNA"/>
</dbReference>
<evidence type="ECO:0000313" key="7">
    <source>
        <dbReference type="Proteomes" id="UP001363151"/>
    </source>
</evidence>
<sequence>MEANDRQRYALEIGFFNESTPRLGLSSSLSWIFPCTGRLRCEDSQWRMDQLTDDCPKEDEIVATIGLLGVALTSGKWYYEVEITEACNALQPGWARRGWEQLQPCQPGQYGCGEDRFSYAACDGRFYLHDSEECYEESKPLLWSVGDTVGFMLDLDGREIRFSVNGKCDEFVFRSISVDSEYFPAMSMRAGLVDINLGGSRALKFLPNGYTPVAEEQMKQMRAEIGALNTQLHRGAEQLGAAERQRVLEANGELSHRVDETLLEKKAKYEAATAASEASMKIIEDRLDDLDRSSDDPDPSGARHVLRLLDKLDEAARGAGEAAAPSHEGASGSTGWRHASVEDYGRAMRSALEELAESDRDERLRCREEAGKLIDELTRLRKERDNLTFFFQLENELAADRLKLRLDLDK</sequence>
<organism evidence="6 7">
    <name type="scientific">Aureococcus anophagefferens</name>
    <name type="common">Harmful bloom alga</name>
    <dbReference type="NCBI Taxonomy" id="44056"/>
    <lineage>
        <taxon>Eukaryota</taxon>
        <taxon>Sar</taxon>
        <taxon>Stramenopiles</taxon>
        <taxon>Ochrophyta</taxon>
        <taxon>Pelagophyceae</taxon>
        <taxon>Pelagomonadales</taxon>
        <taxon>Pelagomonadaceae</taxon>
        <taxon>Aureococcus</taxon>
    </lineage>
</organism>
<keyword evidence="3" id="KW-0862">Zinc</keyword>
<dbReference type="InterPro" id="IPR043136">
    <property type="entry name" value="B30.2/SPRY_sf"/>
</dbReference>
<dbReference type="SMART" id="SM00449">
    <property type="entry name" value="SPRY"/>
    <property type="match status" value="1"/>
</dbReference>
<dbReference type="InterPro" id="IPR001870">
    <property type="entry name" value="B30.2/SPRY"/>
</dbReference>
<gene>
    <name evidence="6" type="ORF">SO694_00039214</name>
</gene>
<dbReference type="CDD" id="cd11709">
    <property type="entry name" value="SPRY"/>
    <property type="match status" value="1"/>
</dbReference>
<reference evidence="6 7" key="1">
    <citation type="submission" date="2024-03" db="EMBL/GenBank/DDBJ databases">
        <title>Aureococcus anophagefferens CCMP1851 and Kratosvirus quantuckense: Draft genome of a second virus-susceptible host strain in the model system.</title>
        <authorList>
            <person name="Chase E."/>
            <person name="Truchon A.R."/>
            <person name="Schepens W."/>
            <person name="Wilhelm S.W."/>
        </authorList>
    </citation>
    <scope>NUCLEOTIDE SEQUENCE [LARGE SCALE GENOMIC DNA]</scope>
    <source>
        <strain evidence="6 7">CCMP1851</strain>
    </source>
</reference>
<evidence type="ECO:0000256" key="3">
    <source>
        <dbReference type="ARBA" id="ARBA00022833"/>
    </source>
</evidence>
<dbReference type="InterPro" id="IPR013320">
    <property type="entry name" value="ConA-like_dom_sf"/>
</dbReference>
<keyword evidence="2" id="KW-0863">Zinc-finger</keyword>
<dbReference type="Gene3D" id="2.60.120.920">
    <property type="match status" value="1"/>
</dbReference>
<dbReference type="InterPro" id="IPR003877">
    <property type="entry name" value="SPRY_dom"/>
</dbReference>